<evidence type="ECO:0000256" key="1">
    <source>
        <dbReference type="SAM" id="MobiDB-lite"/>
    </source>
</evidence>
<protein>
    <submittedName>
        <fullName evidence="2">Uncharacterized protein</fullName>
    </submittedName>
</protein>
<organism evidence="2 3">
    <name type="scientific">Pycnococcus provasolii</name>
    <dbReference type="NCBI Taxonomy" id="41880"/>
    <lineage>
        <taxon>Eukaryota</taxon>
        <taxon>Viridiplantae</taxon>
        <taxon>Chlorophyta</taxon>
        <taxon>Pseudoscourfieldiophyceae</taxon>
        <taxon>Pseudoscourfieldiales</taxon>
        <taxon>Pycnococcaceae</taxon>
        <taxon>Pycnococcus</taxon>
    </lineage>
</organism>
<dbReference type="Proteomes" id="UP000660262">
    <property type="component" value="Unassembled WGS sequence"/>
</dbReference>
<reference evidence="2" key="1">
    <citation type="submission" date="2020-10" db="EMBL/GenBank/DDBJ databases">
        <title>Unveiling of a novel bifunctional photoreceptor, Dualchrome1, isolated from a cosmopolitan green alga.</title>
        <authorList>
            <person name="Suzuki S."/>
            <person name="Kawachi M."/>
        </authorList>
    </citation>
    <scope>NUCLEOTIDE SEQUENCE</scope>
    <source>
        <strain evidence="2">NIES 2893</strain>
    </source>
</reference>
<keyword evidence="3" id="KW-1185">Reference proteome</keyword>
<dbReference type="AlphaFoldDB" id="A0A830HIY9"/>
<feature type="region of interest" description="Disordered" evidence="1">
    <location>
        <begin position="1"/>
        <end position="37"/>
    </location>
</feature>
<feature type="region of interest" description="Disordered" evidence="1">
    <location>
        <begin position="77"/>
        <end position="108"/>
    </location>
</feature>
<evidence type="ECO:0000313" key="2">
    <source>
        <dbReference type="EMBL" id="GHP05249.1"/>
    </source>
</evidence>
<gene>
    <name evidence="2" type="ORF">PPROV_000400100</name>
</gene>
<sequence>MPANFDAGNDCQRRIQIGKSRRGGREGTQSLKLTGYSPRTQRRIPLAAWANTPTHSSYASSIGTMVAYAFVRSSARELNKVSEDDDDDEEEEEEEAEEEQSRESSCMILMMRSSYDRLGSGRFSEEHPVGL</sequence>
<name>A0A830HIY9_9CHLO</name>
<feature type="compositionally biased region" description="Acidic residues" evidence="1">
    <location>
        <begin position="83"/>
        <end position="100"/>
    </location>
</feature>
<evidence type="ECO:0000313" key="3">
    <source>
        <dbReference type="Proteomes" id="UP000660262"/>
    </source>
</evidence>
<dbReference type="EMBL" id="BNJQ01000009">
    <property type="protein sequence ID" value="GHP05249.1"/>
    <property type="molecule type" value="Genomic_DNA"/>
</dbReference>
<comment type="caution">
    <text evidence="2">The sequence shown here is derived from an EMBL/GenBank/DDBJ whole genome shotgun (WGS) entry which is preliminary data.</text>
</comment>
<accession>A0A830HIY9</accession>
<proteinExistence type="predicted"/>